<dbReference type="NCBIfam" id="TIGR04167">
    <property type="entry name" value="rSAM_SeCys"/>
    <property type="match status" value="1"/>
</dbReference>
<evidence type="ECO:0000256" key="1">
    <source>
        <dbReference type="ARBA" id="ARBA00022691"/>
    </source>
</evidence>
<feature type="domain" description="Radical SAM core" evidence="5">
    <location>
        <begin position="36"/>
        <end position="172"/>
    </location>
</feature>
<evidence type="ECO:0000256" key="2">
    <source>
        <dbReference type="ARBA" id="ARBA00022723"/>
    </source>
</evidence>
<dbReference type="Pfam" id="PF04055">
    <property type="entry name" value="Radical_SAM"/>
    <property type="match status" value="1"/>
</dbReference>
<sequence>MNIEELSKRVDIPEFNDSVENKDFLKTVESPSTLQVNVGRMCNLRCKHCHVEAGPDRKEIMDKNTMQACLDAFKKYEFKTMDITGGAPEMNPDIVWFIEESAKIAEKVIVRTNLVILLTEKYKNMPEVFKNNKVTVVCSLPFYTKKNADIQRGDGVFDKSIEALKMLNSIGYGTNPELELDIVFNPAGAFLPPSQEDMTKLYKERLYSQFGIVFNNLFTITNNPLGRFSDFLDESGNLEEYMNTLYYSFNPATVENMMCRDQVSVSWDGGLYDCDFNQAAGIKAEGIDNIFDLRDKSLDIRTIKTGKHCYACTAGAGSSCGGATEK</sequence>
<dbReference type="AlphaFoldDB" id="A0A1H8K3S9"/>
<dbReference type="STRING" id="215200.SAMN05216454_12113"/>
<dbReference type="GO" id="GO:0003824">
    <property type="term" value="F:catalytic activity"/>
    <property type="evidence" value="ECO:0007669"/>
    <property type="project" value="InterPro"/>
</dbReference>
<evidence type="ECO:0000259" key="6">
    <source>
        <dbReference type="Pfam" id="PF12345"/>
    </source>
</evidence>
<evidence type="ECO:0000256" key="3">
    <source>
        <dbReference type="ARBA" id="ARBA00023004"/>
    </source>
</evidence>
<dbReference type="InterPro" id="IPR058240">
    <property type="entry name" value="rSAM_sf"/>
</dbReference>
<dbReference type="InterPro" id="IPR007197">
    <property type="entry name" value="rSAM"/>
</dbReference>
<keyword evidence="1" id="KW-0949">S-adenosyl-L-methionine</keyword>
<organism evidence="7 8">
    <name type="scientific">Peptostreptococcus russellii</name>
    <dbReference type="NCBI Taxonomy" id="215200"/>
    <lineage>
        <taxon>Bacteria</taxon>
        <taxon>Bacillati</taxon>
        <taxon>Bacillota</taxon>
        <taxon>Clostridia</taxon>
        <taxon>Peptostreptococcales</taxon>
        <taxon>Peptostreptococcaceae</taxon>
        <taxon>Peptostreptococcus</taxon>
    </lineage>
</organism>
<dbReference type="PANTHER" id="PTHR43728">
    <property type="entry name" value="SLR0304 PROTEIN"/>
    <property type="match status" value="1"/>
</dbReference>
<dbReference type="InterPro" id="IPR026351">
    <property type="entry name" value="rSAM_ArsS-like"/>
</dbReference>
<dbReference type="PANTHER" id="PTHR43728:SF1">
    <property type="entry name" value="FE-S OXIDOREDUCTASE"/>
    <property type="match status" value="1"/>
</dbReference>
<proteinExistence type="predicted"/>
<dbReference type="SFLD" id="SFLDG01067">
    <property type="entry name" value="SPASM/twitch_domain_containing"/>
    <property type="match status" value="1"/>
</dbReference>
<dbReference type="SUPFAM" id="SSF102114">
    <property type="entry name" value="Radical SAM enzymes"/>
    <property type="match status" value="1"/>
</dbReference>
<dbReference type="GO" id="GO:0051536">
    <property type="term" value="F:iron-sulfur cluster binding"/>
    <property type="evidence" value="ECO:0007669"/>
    <property type="project" value="UniProtKB-KW"/>
</dbReference>
<keyword evidence="3" id="KW-0408">Iron</keyword>
<evidence type="ECO:0000313" key="8">
    <source>
        <dbReference type="Proteomes" id="UP000199512"/>
    </source>
</evidence>
<accession>A0A1H8K3S9</accession>
<reference evidence="7 8" key="1">
    <citation type="submission" date="2016-10" db="EMBL/GenBank/DDBJ databases">
        <authorList>
            <person name="de Groot N.N."/>
        </authorList>
    </citation>
    <scope>NUCLEOTIDE SEQUENCE [LARGE SCALE GENOMIC DNA]</scope>
    <source>
        <strain evidence="7 8">Calf135</strain>
    </source>
</reference>
<dbReference type="InterPro" id="IPR013785">
    <property type="entry name" value="Aldolase_TIM"/>
</dbReference>
<keyword evidence="4" id="KW-0411">Iron-sulfur</keyword>
<dbReference type="OrthoDB" id="9810775at2"/>
<evidence type="ECO:0000313" key="7">
    <source>
        <dbReference type="EMBL" id="SEN87196.1"/>
    </source>
</evidence>
<name>A0A1H8K3S9_9FIRM</name>
<dbReference type="EMBL" id="FODF01000021">
    <property type="protein sequence ID" value="SEN87196.1"/>
    <property type="molecule type" value="Genomic_DNA"/>
</dbReference>
<dbReference type="Proteomes" id="UP000199512">
    <property type="component" value="Unassembled WGS sequence"/>
</dbReference>
<dbReference type="CDD" id="cd01335">
    <property type="entry name" value="Radical_SAM"/>
    <property type="match status" value="1"/>
</dbReference>
<keyword evidence="2" id="KW-0479">Metal-binding</keyword>
<dbReference type="Gene3D" id="3.20.20.70">
    <property type="entry name" value="Aldolase class I"/>
    <property type="match status" value="1"/>
</dbReference>
<gene>
    <name evidence="7" type="ORF">SAMN05216454_12113</name>
</gene>
<dbReference type="GO" id="GO:0046872">
    <property type="term" value="F:metal ion binding"/>
    <property type="evidence" value="ECO:0007669"/>
    <property type="project" value="UniProtKB-KW"/>
</dbReference>
<feature type="domain" description="Arsenosugar biosynthesis radical SAM protein ArsS-like C-terminal" evidence="6">
    <location>
        <begin position="191"/>
        <end position="323"/>
    </location>
</feature>
<evidence type="ECO:0000259" key="5">
    <source>
        <dbReference type="Pfam" id="PF04055"/>
    </source>
</evidence>
<dbReference type="RefSeq" id="WP_091976059.1">
    <property type="nucleotide sequence ID" value="NZ_CAUWDX010000003.1"/>
</dbReference>
<dbReference type="SFLD" id="SFLDS00029">
    <property type="entry name" value="Radical_SAM"/>
    <property type="match status" value="1"/>
</dbReference>
<evidence type="ECO:0000256" key="4">
    <source>
        <dbReference type="ARBA" id="ARBA00023014"/>
    </source>
</evidence>
<protein>
    <submittedName>
        <fullName evidence="7">Radical SAM/Cys-rich domain-containing protein</fullName>
    </submittedName>
</protein>
<dbReference type="Pfam" id="PF12345">
    <property type="entry name" value="DUF3641"/>
    <property type="match status" value="1"/>
</dbReference>
<dbReference type="InterPro" id="IPR024521">
    <property type="entry name" value="ArsS-like_C"/>
</dbReference>
<keyword evidence="8" id="KW-1185">Reference proteome</keyword>